<dbReference type="InterPro" id="IPR011044">
    <property type="entry name" value="Quino_amine_DH_bsu"/>
</dbReference>
<evidence type="ECO:0000256" key="1">
    <source>
        <dbReference type="SAM" id="MobiDB-lite"/>
    </source>
</evidence>
<protein>
    <submittedName>
        <fullName evidence="2">Uncharacterized protein</fullName>
    </submittedName>
</protein>
<evidence type="ECO:0000313" key="3">
    <source>
        <dbReference type="Proteomes" id="UP001501475"/>
    </source>
</evidence>
<name>A0ABN2L5R3_9MICO</name>
<dbReference type="SUPFAM" id="SSF50969">
    <property type="entry name" value="YVTN repeat-like/Quinoprotein amine dehydrogenase"/>
    <property type="match status" value="1"/>
</dbReference>
<evidence type="ECO:0000313" key="2">
    <source>
        <dbReference type="EMBL" id="GAA1774743.1"/>
    </source>
</evidence>
<dbReference type="Proteomes" id="UP001501475">
    <property type="component" value="Unassembled WGS sequence"/>
</dbReference>
<dbReference type="RefSeq" id="WP_344068650.1">
    <property type="nucleotide sequence ID" value="NZ_BAAAPN010000102.1"/>
</dbReference>
<accession>A0ABN2L5R3</accession>
<organism evidence="2 3">
    <name type="scientific">Nostocoides vanveenii</name>
    <dbReference type="NCBI Taxonomy" id="330835"/>
    <lineage>
        <taxon>Bacteria</taxon>
        <taxon>Bacillati</taxon>
        <taxon>Actinomycetota</taxon>
        <taxon>Actinomycetes</taxon>
        <taxon>Micrococcales</taxon>
        <taxon>Intrasporangiaceae</taxon>
        <taxon>Nostocoides</taxon>
    </lineage>
</organism>
<proteinExistence type="predicted"/>
<comment type="caution">
    <text evidence="2">The sequence shown here is derived from an EMBL/GenBank/DDBJ whole genome shotgun (WGS) entry which is preliminary data.</text>
</comment>
<sequence length="439" mass="45238">MFMGSGNGSGRLTVRHPDGSLATLWPDGVTQAARVIQTRVAGDYLYASFAPATGNPRTVVFRLAHAGSRVTGTPTATLPGAAVLSPAGPSAGGPAALGPGAVTYRGAGGELDVFDPDALPATRTLHLSAAALGQVPVTSCWLPGRGACVTYRSDGTLVVAGPASSDPAIFTTKTIPAQGIRGPLIEIGRRRLGVIALGPDISGRRHVLAATSFFSPSLIDVDPRFPDRPAVLGVDCAGEPRQVESLAATASGVLAIGTYPGGAQLSRWDPARPTSCAAGPQPQFTLAYRSRPGPSQHDGRHRRRQGGRRDLWRSQLADGWLCIYDMSAGLIEPTRVSIAGQGVSAIATRPAAATGGCVYVGTNADPPDNGPAPDSSRLVRYHLVTHEVQYLPLPGRSSVSGMAFGADGCSTSAAGATWPSSIRRRRTGAAAALRPPSPR</sequence>
<keyword evidence="3" id="KW-1185">Reference proteome</keyword>
<feature type="region of interest" description="Disordered" evidence="1">
    <location>
        <begin position="284"/>
        <end position="309"/>
    </location>
</feature>
<gene>
    <name evidence="2" type="ORF">GCM10009810_34600</name>
</gene>
<reference evidence="2 3" key="1">
    <citation type="journal article" date="2019" name="Int. J. Syst. Evol. Microbiol.">
        <title>The Global Catalogue of Microorganisms (GCM) 10K type strain sequencing project: providing services to taxonomists for standard genome sequencing and annotation.</title>
        <authorList>
            <consortium name="The Broad Institute Genomics Platform"/>
            <consortium name="The Broad Institute Genome Sequencing Center for Infectious Disease"/>
            <person name="Wu L."/>
            <person name="Ma J."/>
        </authorList>
    </citation>
    <scope>NUCLEOTIDE SEQUENCE [LARGE SCALE GENOMIC DNA]</scope>
    <source>
        <strain evidence="2 3">JCM 15591</strain>
    </source>
</reference>
<dbReference type="EMBL" id="BAAAPN010000102">
    <property type="protein sequence ID" value="GAA1774743.1"/>
    <property type="molecule type" value="Genomic_DNA"/>
</dbReference>